<proteinExistence type="predicted"/>
<accession>A0A7J8QV59</accession>
<keyword evidence="2" id="KW-1185">Reference proteome</keyword>
<reference evidence="1 2" key="1">
    <citation type="journal article" date="2019" name="Genome Biol. Evol.">
        <title>Insights into the evolution of the New World diploid cottons (Gossypium, subgenus Houzingenia) based on genome sequencing.</title>
        <authorList>
            <person name="Grover C.E."/>
            <person name="Arick M.A. 2nd"/>
            <person name="Thrash A."/>
            <person name="Conover J.L."/>
            <person name="Sanders W.S."/>
            <person name="Peterson D.G."/>
            <person name="Frelichowski J.E."/>
            <person name="Scheffler J.A."/>
            <person name="Scheffler B.E."/>
            <person name="Wendel J.F."/>
        </authorList>
    </citation>
    <scope>NUCLEOTIDE SEQUENCE [LARGE SCALE GENOMIC DNA]</scope>
    <source>
        <strain evidence="1">27</strain>
        <tissue evidence="1">Leaf</tissue>
    </source>
</reference>
<evidence type="ECO:0000313" key="2">
    <source>
        <dbReference type="Proteomes" id="UP000593561"/>
    </source>
</evidence>
<organism evidence="1 2">
    <name type="scientific">Gossypium davidsonii</name>
    <name type="common">Davidson's cotton</name>
    <name type="synonym">Gossypium klotzschianum subsp. davidsonii</name>
    <dbReference type="NCBI Taxonomy" id="34287"/>
    <lineage>
        <taxon>Eukaryota</taxon>
        <taxon>Viridiplantae</taxon>
        <taxon>Streptophyta</taxon>
        <taxon>Embryophyta</taxon>
        <taxon>Tracheophyta</taxon>
        <taxon>Spermatophyta</taxon>
        <taxon>Magnoliopsida</taxon>
        <taxon>eudicotyledons</taxon>
        <taxon>Gunneridae</taxon>
        <taxon>Pentapetalae</taxon>
        <taxon>rosids</taxon>
        <taxon>malvids</taxon>
        <taxon>Malvales</taxon>
        <taxon>Malvaceae</taxon>
        <taxon>Malvoideae</taxon>
        <taxon>Gossypium</taxon>
    </lineage>
</organism>
<comment type="caution">
    <text evidence="1">The sequence shown here is derived from an EMBL/GenBank/DDBJ whole genome shotgun (WGS) entry which is preliminary data.</text>
</comment>
<dbReference type="Proteomes" id="UP000593561">
    <property type="component" value="Unassembled WGS sequence"/>
</dbReference>
<feature type="non-terminal residue" evidence="1">
    <location>
        <position position="47"/>
    </location>
</feature>
<protein>
    <submittedName>
        <fullName evidence="1">Uncharacterized protein</fullName>
    </submittedName>
</protein>
<evidence type="ECO:0000313" key="1">
    <source>
        <dbReference type="EMBL" id="MBA0605459.1"/>
    </source>
</evidence>
<name>A0A7J8QV59_GOSDV</name>
<gene>
    <name evidence="1" type="ORF">Godav_018032</name>
</gene>
<sequence>MEAPKTIQYKIGGVQNDALRFVLHGVKSNLVGSHPLQSTYESAIPTT</sequence>
<dbReference type="AlphaFoldDB" id="A0A7J8QV59"/>
<dbReference type="EMBL" id="JABFAC010000001">
    <property type="protein sequence ID" value="MBA0605459.1"/>
    <property type="molecule type" value="Genomic_DNA"/>
</dbReference>